<gene>
    <name evidence="6" type="ORF">JX001_02845</name>
</gene>
<dbReference type="InterPro" id="IPR009057">
    <property type="entry name" value="Homeodomain-like_sf"/>
</dbReference>
<dbReference type="Gene3D" id="1.10.10.60">
    <property type="entry name" value="Homeodomain-like"/>
    <property type="match status" value="1"/>
</dbReference>
<keyword evidence="2 4" id="KW-0238">DNA-binding</keyword>
<dbReference type="Proteomes" id="UP000662957">
    <property type="component" value="Chromosome"/>
</dbReference>
<sequence length="226" mass="24117">MDNSRAIVVINAPQTARARGRPRAFARDKALYAAALTFWRLGYEGASIVDLTAAMGITAQSLYAAFGSKAALYEEALDAYQTSIGAYTARALAEEPTAIGAFVRILTESALEFTRSDQPKGCMISTATLACAEEHRPLALKVAALRSDTLAAFEARLERGIVQGDLEPDADTGALARFMGAIIQGMSVQAQDGASQSDLMQIVQIAQAELSRHGHRDRKATVPVIT</sequence>
<dbReference type="Pfam" id="PF16925">
    <property type="entry name" value="TetR_C_13"/>
    <property type="match status" value="1"/>
</dbReference>
<keyword evidence="3" id="KW-0804">Transcription</keyword>
<proteinExistence type="predicted"/>
<dbReference type="PROSITE" id="PS50977">
    <property type="entry name" value="HTH_TETR_2"/>
    <property type="match status" value="1"/>
</dbReference>
<dbReference type="InterPro" id="IPR001647">
    <property type="entry name" value="HTH_TetR"/>
</dbReference>
<dbReference type="Gene3D" id="1.10.357.10">
    <property type="entry name" value="Tetracycline Repressor, domain 2"/>
    <property type="match status" value="1"/>
</dbReference>
<dbReference type="InterPro" id="IPR036271">
    <property type="entry name" value="Tet_transcr_reg_TetR-rel_C_sf"/>
</dbReference>
<keyword evidence="7" id="KW-1185">Reference proteome</keyword>
<evidence type="ECO:0000256" key="4">
    <source>
        <dbReference type="PROSITE-ProRule" id="PRU00335"/>
    </source>
</evidence>
<dbReference type="InterPro" id="IPR011075">
    <property type="entry name" value="TetR_C"/>
</dbReference>
<dbReference type="PANTHER" id="PTHR47506:SF1">
    <property type="entry name" value="HTH-TYPE TRANSCRIPTIONAL REGULATOR YJDC"/>
    <property type="match status" value="1"/>
</dbReference>
<dbReference type="Pfam" id="PF00440">
    <property type="entry name" value="TetR_N"/>
    <property type="match status" value="1"/>
</dbReference>
<keyword evidence="1" id="KW-0805">Transcription regulation</keyword>
<dbReference type="PANTHER" id="PTHR47506">
    <property type="entry name" value="TRANSCRIPTIONAL REGULATORY PROTEIN"/>
    <property type="match status" value="1"/>
</dbReference>
<evidence type="ECO:0000313" key="7">
    <source>
        <dbReference type="Proteomes" id="UP000662957"/>
    </source>
</evidence>
<evidence type="ECO:0000313" key="6">
    <source>
        <dbReference type="EMBL" id="QSF54774.1"/>
    </source>
</evidence>
<protein>
    <submittedName>
        <fullName evidence="6">TetR/AcrR family transcriptional regulator</fullName>
    </submittedName>
</protein>
<accession>A0ABX7LSP9</accession>
<name>A0ABX7LSP9_9CAUL</name>
<evidence type="ECO:0000256" key="2">
    <source>
        <dbReference type="ARBA" id="ARBA00023125"/>
    </source>
</evidence>
<dbReference type="SUPFAM" id="SSF48498">
    <property type="entry name" value="Tetracyclin repressor-like, C-terminal domain"/>
    <property type="match status" value="1"/>
</dbReference>
<feature type="DNA-binding region" description="H-T-H motif" evidence="4">
    <location>
        <begin position="47"/>
        <end position="66"/>
    </location>
</feature>
<dbReference type="SUPFAM" id="SSF46689">
    <property type="entry name" value="Homeodomain-like"/>
    <property type="match status" value="1"/>
</dbReference>
<evidence type="ECO:0000256" key="3">
    <source>
        <dbReference type="ARBA" id="ARBA00023163"/>
    </source>
</evidence>
<evidence type="ECO:0000256" key="1">
    <source>
        <dbReference type="ARBA" id="ARBA00023015"/>
    </source>
</evidence>
<reference evidence="6 7" key="1">
    <citation type="submission" date="2021-02" db="EMBL/GenBank/DDBJ databases">
        <title>Brevundimonas sp. CS1 genome sequence.</title>
        <authorList>
            <person name="Lee K."/>
            <person name="Choi Y.-J."/>
            <person name="Son H.-R."/>
        </authorList>
    </citation>
    <scope>NUCLEOTIDE SEQUENCE [LARGE SCALE GENOMIC DNA]</scope>
    <source>
        <strain evidence="6 7">CS1</strain>
    </source>
</reference>
<dbReference type="EMBL" id="CP070968">
    <property type="protein sequence ID" value="QSF54774.1"/>
    <property type="molecule type" value="Genomic_DNA"/>
</dbReference>
<evidence type="ECO:0000259" key="5">
    <source>
        <dbReference type="PROSITE" id="PS50977"/>
    </source>
</evidence>
<feature type="domain" description="HTH tetR-type" evidence="5">
    <location>
        <begin position="24"/>
        <end position="84"/>
    </location>
</feature>
<organism evidence="6 7">
    <name type="scientific">Brevundimonas fontaquae</name>
    <dbReference type="NCBI Taxonomy" id="2813778"/>
    <lineage>
        <taxon>Bacteria</taxon>
        <taxon>Pseudomonadati</taxon>
        <taxon>Pseudomonadota</taxon>
        <taxon>Alphaproteobacteria</taxon>
        <taxon>Caulobacterales</taxon>
        <taxon>Caulobacteraceae</taxon>
        <taxon>Brevundimonas</taxon>
    </lineage>
</organism>